<dbReference type="eggNOG" id="COG1112">
    <property type="taxonomic scope" value="Bacteria"/>
</dbReference>
<gene>
    <name evidence="12" type="ORF">BN381_10168</name>
</gene>
<evidence type="ECO:0000259" key="11">
    <source>
        <dbReference type="Pfam" id="PF13482"/>
    </source>
</evidence>
<dbReference type="Gene3D" id="3.40.50.300">
    <property type="entry name" value="P-loop containing nucleotide triphosphate hydrolases"/>
    <property type="match status" value="2"/>
</dbReference>
<dbReference type="InterPro" id="IPR041679">
    <property type="entry name" value="DNA2/NAM7-like_C"/>
</dbReference>
<keyword evidence="5" id="KW-0347">Helicase</keyword>
<dbReference type="HOGENOM" id="CLU_008884_0_0_11"/>
<reference evidence="12 13" key="1">
    <citation type="journal article" date="2013" name="ISME J.">
        <title>Metabolic model for the filamentous 'Candidatus Microthrix parvicella' based on genomic and metagenomic analyses.</title>
        <authorList>
            <person name="Jon McIlroy S."/>
            <person name="Kristiansen R."/>
            <person name="Albertsen M."/>
            <person name="Michael Karst S."/>
            <person name="Rossetti S."/>
            <person name="Lund Nielsen J."/>
            <person name="Tandoi V."/>
            <person name="James Seviour R."/>
            <person name="Nielsen P.H."/>
        </authorList>
    </citation>
    <scope>NUCLEOTIDE SEQUENCE [LARGE SCALE GENOMIC DNA]</scope>
    <source>
        <strain evidence="12 13">RN1</strain>
    </source>
</reference>
<dbReference type="InterPro" id="IPR011604">
    <property type="entry name" value="PDDEXK-like_dom_sf"/>
</dbReference>
<protein>
    <submittedName>
        <fullName evidence="12">Uncharacterized protein</fullName>
    </submittedName>
</protein>
<proteinExistence type="predicted"/>
<dbReference type="eggNOG" id="COG4240">
    <property type="taxonomic scope" value="Bacteria"/>
</dbReference>
<dbReference type="InterPro" id="IPR047187">
    <property type="entry name" value="SF1_C_Upf1"/>
</dbReference>
<keyword evidence="1" id="KW-0540">Nuclease</keyword>
<organism evidence="12 13">
    <name type="scientific">Candidatus Neomicrothrix parvicella RN1</name>
    <dbReference type="NCBI Taxonomy" id="1229780"/>
    <lineage>
        <taxon>Bacteria</taxon>
        <taxon>Bacillati</taxon>
        <taxon>Actinomycetota</taxon>
        <taxon>Acidimicrobiia</taxon>
        <taxon>Acidimicrobiales</taxon>
        <taxon>Microthrixaceae</taxon>
        <taxon>Candidatus Neomicrothrix</taxon>
    </lineage>
</organism>
<dbReference type="NCBIfam" id="TIGR03491">
    <property type="entry name" value="TM0106 family RecB-like putative nuclease"/>
    <property type="match status" value="1"/>
</dbReference>
<dbReference type="EMBL" id="CANL01000001">
    <property type="protein sequence ID" value="CCM61937.1"/>
    <property type="molecule type" value="Genomic_DNA"/>
</dbReference>
<evidence type="ECO:0000256" key="2">
    <source>
        <dbReference type="ARBA" id="ARBA00022741"/>
    </source>
</evidence>
<feature type="domain" description="YprB ribonuclease H-like" evidence="11">
    <location>
        <begin position="322"/>
        <end position="507"/>
    </location>
</feature>
<dbReference type="GO" id="GO:0006281">
    <property type="term" value="P:DNA repair"/>
    <property type="evidence" value="ECO:0007669"/>
    <property type="project" value="UniProtKB-KW"/>
</dbReference>
<dbReference type="Pfam" id="PF12705">
    <property type="entry name" value="PDDEXK_1"/>
    <property type="match status" value="1"/>
</dbReference>
<evidence type="ECO:0000256" key="6">
    <source>
        <dbReference type="ARBA" id="ARBA00022839"/>
    </source>
</evidence>
<dbReference type="GO" id="GO:0005524">
    <property type="term" value="F:ATP binding"/>
    <property type="evidence" value="ECO:0007669"/>
    <property type="project" value="UniProtKB-KW"/>
</dbReference>
<dbReference type="GO" id="GO:0043139">
    <property type="term" value="F:5'-3' DNA helicase activity"/>
    <property type="evidence" value="ECO:0007669"/>
    <property type="project" value="TreeGrafter"/>
</dbReference>
<dbReference type="InterPro" id="IPR038726">
    <property type="entry name" value="PDDEXK_AddAB-type"/>
</dbReference>
<keyword evidence="13" id="KW-1185">Reference proteome</keyword>
<evidence type="ECO:0000256" key="7">
    <source>
        <dbReference type="ARBA" id="ARBA00022840"/>
    </source>
</evidence>
<dbReference type="InterPro" id="IPR019993">
    <property type="entry name" value="RecB_nuclease_TM0106_put"/>
</dbReference>
<keyword evidence="7" id="KW-0067">ATP-binding</keyword>
<dbReference type="Pfam" id="PF13482">
    <property type="entry name" value="RNase_H_2"/>
    <property type="match status" value="1"/>
</dbReference>
<evidence type="ECO:0000256" key="4">
    <source>
        <dbReference type="ARBA" id="ARBA00022801"/>
    </source>
</evidence>
<dbReference type="InterPro" id="IPR038720">
    <property type="entry name" value="YprB_RNase_H-like_dom"/>
</dbReference>
<evidence type="ECO:0000256" key="3">
    <source>
        <dbReference type="ARBA" id="ARBA00022763"/>
    </source>
</evidence>
<keyword evidence="3" id="KW-0227">DNA damage</keyword>
<evidence type="ECO:0000259" key="9">
    <source>
        <dbReference type="Pfam" id="PF12705"/>
    </source>
</evidence>
<dbReference type="PANTHER" id="PTHR43788:SF8">
    <property type="entry name" value="DNA-BINDING PROTEIN SMUBP-2"/>
    <property type="match status" value="1"/>
</dbReference>
<keyword evidence="6" id="KW-0269">Exonuclease</keyword>
<keyword evidence="4" id="KW-0378">Hydrolase</keyword>
<feature type="domain" description="PD-(D/E)XK endonuclease-like" evidence="9">
    <location>
        <begin position="74"/>
        <end position="221"/>
    </location>
</feature>
<name>R4YZZ1_9ACTN</name>
<dbReference type="OrthoDB" id="9757917at2"/>
<keyword evidence="2" id="KW-0547">Nucleotide-binding</keyword>
<evidence type="ECO:0000313" key="13">
    <source>
        <dbReference type="Proteomes" id="UP000018291"/>
    </source>
</evidence>
<dbReference type="Pfam" id="PF13087">
    <property type="entry name" value="AAA_12"/>
    <property type="match status" value="1"/>
</dbReference>
<dbReference type="CDD" id="cd17934">
    <property type="entry name" value="DEXXQc_Upf1-like"/>
    <property type="match status" value="1"/>
</dbReference>
<evidence type="ECO:0000256" key="5">
    <source>
        <dbReference type="ARBA" id="ARBA00022806"/>
    </source>
</evidence>
<dbReference type="STRING" id="1229780.BN381_10168"/>
<dbReference type="InterPro" id="IPR050534">
    <property type="entry name" value="Coronavir_polyprotein_1ab"/>
</dbReference>
<accession>R4YZZ1</accession>
<dbReference type="PANTHER" id="PTHR43788">
    <property type="entry name" value="DNA2/NAM7 HELICASE FAMILY MEMBER"/>
    <property type="match status" value="1"/>
</dbReference>
<evidence type="ECO:0000256" key="8">
    <source>
        <dbReference type="ARBA" id="ARBA00023204"/>
    </source>
</evidence>
<dbReference type="SUPFAM" id="SSF52540">
    <property type="entry name" value="P-loop containing nucleoside triphosphate hydrolases"/>
    <property type="match status" value="1"/>
</dbReference>
<comment type="caution">
    <text evidence="12">The sequence shown here is derived from an EMBL/GenBank/DDBJ whole genome shotgun (WGS) entry which is preliminary data.</text>
</comment>
<dbReference type="Proteomes" id="UP000018291">
    <property type="component" value="Unassembled WGS sequence"/>
</dbReference>
<evidence type="ECO:0000256" key="1">
    <source>
        <dbReference type="ARBA" id="ARBA00022722"/>
    </source>
</evidence>
<feature type="domain" description="DNA2/NAM7 helicase-like C-terminal" evidence="10">
    <location>
        <begin position="919"/>
        <end position="1092"/>
    </location>
</feature>
<dbReference type="GO" id="GO:0004527">
    <property type="term" value="F:exonuclease activity"/>
    <property type="evidence" value="ECO:0007669"/>
    <property type="project" value="UniProtKB-KW"/>
</dbReference>
<dbReference type="eggNOG" id="COG2251">
    <property type="taxonomic scope" value="Bacteria"/>
</dbReference>
<sequence>MTARLLTPSKITAWLSCEHALTLQHQLESGAIAPVAQPFGSFARLLANKGLEHEAACLAAYRAQGLSVLEIPDRKRSETFAEWVERVGDPFAEGHDVIYQLPFAHDGVRGVADFVLRVVDEETGQVSYEPVDAKLARSEAKPGHVLQLCFYAEAIEALTGTLPAQMHLWLGSGEFETIRTTDVMPYWRHLRSGSNSLMRDAETTPIPCDHCDICDFASVCEDRWRAEDAVHLVAGVRTVDLAPLEAAGIETLEALAEVSPGSELEGVDPDRLLRMSRQAELQRAARTGPGEAPPPFRLIEPPDGLPGSLGYEQLPEPDDGDVFLDFEGHPFWRPSGGLFFLFGWLCRDDAGDGAGGAWTYHARWAHDLDEEGEQVGELIEYLAERRRRRPGMHVYHYNHTERSTLERLARQHGVGELLLDELVGTGAFVDLLAVIRDGMQVGVESYGLKHLEVLAGYQRGEDIGQGAGAVVAYDEFMADGDQASLDRIADYNADDVRATRALRDWLVEQRDDAHDWRDAELTPDELPEELEARVAALKAFGPDTDEHLLADVLGYWQREWSAHKVQRMSRLTGSANSVLEDPLVIGSMVWEAEIPRAHKSRGTPLDSAMRFSFPDQEIHPSINSRGRFMFEAPDGQTGYAGVVSLGSGVIDLAWNERCRELGVLPEAIVFNDWVAPKPKPEALDDFAARLIDPDTAGAPNPVSLALLRRELPRFVAGEGPADGRFTGDLDEMRRWAPHLDHSYVAVQGPPGTGKTYSGAHLIVELIRSGQRVGITAFSHSAIDNLLSAVVDVVREHGDPELLRAVRRGPEPRSGGLTGVTYSGGNKACANAKYNLVAGTTWLFAGKDLRGAPVDTLIVDEAGQLSLADALAASGSATNLILLGDPLQLAQVSKASHPNGSGASVLQHVLGDDATMPVERGVFLDVTRRMHPDVCRFISERVYEGRMVSHECCAQQATEFGTGLRWLPVRHDGCSTESVEEAEVIAREVDRMLGTVWTNQHGETRPLEAADIMVVAPYNDQVNLIGRTLFDRGLGDVPVGTVDRFQGQEAAVVFYTMTASSTADAPRGVGFLFSQNRLNVAISRARCLAFLVSTPNLFNVKAGSVSTMRLVANLCAFRVEANVAISPAGVRAAGRDQSPSVRHG</sequence>
<dbReference type="AlphaFoldDB" id="R4YZZ1"/>
<evidence type="ECO:0000313" key="12">
    <source>
        <dbReference type="EMBL" id="CCM61937.1"/>
    </source>
</evidence>
<dbReference type="CDD" id="cd18808">
    <property type="entry name" value="SF1_C_Upf1"/>
    <property type="match status" value="1"/>
</dbReference>
<dbReference type="Gene3D" id="3.90.320.10">
    <property type="match status" value="1"/>
</dbReference>
<evidence type="ECO:0000259" key="10">
    <source>
        <dbReference type="Pfam" id="PF13087"/>
    </source>
</evidence>
<keyword evidence="8" id="KW-0234">DNA repair</keyword>
<dbReference type="Pfam" id="PF13604">
    <property type="entry name" value="AAA_30"/>
    <property type="match status" value="1"/>
</dbReference>
<dbReference type="InterPro" id="IPR027417">
    <property type="entry name" value="P-loop_NTPase"/>
</dbReference>
<dbReference type="RefSeq" id="WP_012222841.1">
    <property type="nucleotide sequence ID" value="NZ_HG422565.1"/>
</dbReference>